<proteinExistence type="predicted"/>
<evidence type="ECO:0000313" key="1">
    <source>
        <dbReference type="EMBL" id="NIE49500.1"/>
    </source>
</evidence>
<accession>A0A6G5AH56</accession>
<reference evidence="1" key="1">
    <citation type="submission" date="2020-03" db="EMBL/GenBank/DDBJ databases">
        <title>A transcriptome and proteome of the tick Rhipicephalus microplus shaped by the genetic composition of its hosts and developmental stage.</title>
        <authorList>
            <person name="Garcia G.R."/>
            <person name="Ribeiro J.M.C."/>
            <person name="Maruyama S.R."/>
            <person name="Gardinasse L.G."/>
            <person name="Nelson K."/>
            <person name="Ferreira B.R."/>
            <person name="Andrade T.G."/>
            <person name="Santos I.K.F.M."/>
        </authorList>
    </citation>
    <scope>NUCLEOTIDE SEQUENCE</scope>
    <source>
        <strain evidence="1">NSGR</strain>
        <tissue evidence="1">Salivary glands</tissue>
    </source>
</reference>
<dbReference type="EMBL" id="GIKN01007227">
    <property type="protein sequence ID" value="NIE49500.1"/>
    <property type="molecule type" value="Transcribed_RNA"/>
</dbReference>
<name>A0A6G5AH56_RHIMP</name>
<organism evidence="1">
    <name type="scientific">Rhipicephalus microplus</name>
    <name type="common">Cattle tick</name>
    <name type="synonym">Boophilus microplus</name>
    <dbReference type="NCBI Taxonomy" id="6941"/>
    <lineage>
        <taxon>Eukaryota</taxon>
        <taxon>Metazoa</taxon>
        <taxon>Ecdysozoa</taxon>
        <taxon>Arthropoda</taxon>
        <taxon>Chelicerata</taxon>
        <taxon>Arachnida</taxon>
        <taxon>Acari</taxon>
        <taxon>Parasitiformes</taxon>
        <taxon>Ixodida</taxon>
        <taxon>Ixodoidea</taxon>
        <taxon>Ixodidae</taxon>
        <taxon>Rhipicephalinae</taxon>
        <taxon>Rhipicephalus</taxon>
        <taxon>Boophilus</taxon>
    </lineage>
</organism>
<dbReference type="AlphaFoldDB" id="A0A6G5AH56"/>
<sequence>MDKLLHSKGKHKHHLVHESGMSPPGTIIVMLLPLRRIWSSFVILLPSGVLSYSVTSSSTILTKSSKPRSVPTISLSLFMIMWILEPMHLSISSRGSRLEGFTADIAIFSI</sequence>
<protein>
    <submittedName>
        <fullName evidence="1">Uncharacterized protein</fullName>
    </submittedName>
</protein>